<feature type="compositionally biased region" description="Low complexity" evidence="1">
    <location>
        <begin position="40"/>
        <end position="66"/>
    </location>
</feature>
<name>A0AA40C7Y6_9PEZI</name>
<evidence type="ECO:0000256" key="1">
    <source>
        <dbReference type="SAM" id="MobiDB-lite"/>
    </source>
</evidence>
<keyword evidence="2" id="KW-0472">Membrane</keyword>
<feature type="transmembrane region" description="Helical" evidence="2">
    <location>
        <begin position="134"/>
        <end position="153"/>
    </location>
</feature>
<dbReference type="Proteomes" id="UP001175000">
    <property type="component" value="Unassembled WGS sequence"/>
</dbReference>
<dbReference type="PANTHER" id="PTHR37544:SF3">
    <property type="entry name" value="SPRAY"/>
    <property type="match status" value="1"/>
</dbReference>
<dbReference type="PANTHER" id="PTHR37544">
    <property type="entry name" value="SPRAY-RELATED"/>
    <property type="match status" value="1"/>
</dbReference>
<gene>
    <name evidence="3" type="ORF">B0T14DRAFT_493931</name>
</gene>
<feature type="region of interest" description="Disordered" evidence="1">
    <location>
        <begin position="1267"/>
        <end position="1301"/>
    </location>
</feature>
<feature type="region of interest" description="Disordered" evidence="1">
    <location>
        <begin position="23"/>
        <end position="82"/>
    </location>
</feature>
<feature type="compositionally biased region" description="Basic and acidic residues" evidence="1">
    <location>
        <begin position="72"/>
        <end position="81"/>
    </location>
</feature>
<feature type="transmembrane region" description="Helical" evidence="2">
    <location>
        <begin position="572"/>
        <end position="594"/>
    </location>
</feature>
<dbReference type="EMBL" id="JAULSU010000002">
    <property type="protein sequence ID" value="KAK0627934.1"/>
    <property type="molecule type" value="Genomic_DNA"/>
</dbReference>
<evidence type="ECO:0000313" key="3">
    <source>
        <dbReference type="EMBL" id="KAK0627934.1"/>
    </source>
</evidence>
<accession>A0AA40C7Y6</accession>
<feature type="compositionally biased region" description="Basic and acidic residues" evidence="1">
    <location>
        <begin position="1274"/>
        <end position="1285"/>
    </location>
</feature>
<evidence type="ECO:0000256" key="2">
    <source>
        <dbReference type="SAM" id="Phobius"/>
    </source>
</evidence>
<dbReference type="Pfam" id="PF11915">
    <property type="entry name" value="DUF3433"/>
    <property type="match status" value="2"/>
</dbReference>
<feature type="transmembrane region" description="Helical" evidence="2">
    <location>
        <begin position="200"/>
        <end position="227"/>
    </location>
</feature>
<evidence type="ECO:0000313" key="4">
    <source>
        <dbReference type="Proteomes" id="UP001175000"/>
    </source>
</evidence>
<feature type="transmembrane region" description="Helical" evidence="2">
    <location>
        <begin position="91"/>
        <end position="114"/>
    </location>
</feature>
<sequence length="1367" mass="147694">MATPGAAATHSLGAYPWQGHRYQPVESDLDERPRSVSPLSHATTVSHAASAVPGIENTSTPTSSTTAIPPDARGHADDGNRDNGAQWTPPYLGRFVIVGFVLVFALVLIVIEVLLAHSNNHDGLATGYAGQQYLWTYGPTAVLTLVAAIWSRVEYQAKLVAPWVRLSQQRPARADRAVLLDYLSDFLPWSVFKAAGNGDYLVSAASLVTVLVKILIIISTGLITLSWTPVRMESYQLTLQDRFVDDAGRLGSDALPFFMMTGAAESNLSFPDGIYQSYAYQSLQSDLPEGAETRVIADAFETSLDCQPAALNLTWAKPLVPQLSTGMNFTVTSAGCHVQSLRLSSPVGCGGADMCTRIFGRFARIECDGEAGTNRPGAGEKMLLVMGNLTWTADYSRNETDYTGTKIVHPYLWKLNRSVQMVCTPGYRLLRVEVARNGTKAFSVVPLPNDSGQTKVLSSVSPWDIMRAHDRSHASSGEAFGGTMNSYTSLSANVSGTMVDTDPYVRLALMTQGATTAPVAALFDPERSQSLFTKYYQQITAIIAKQALMEPASIPVTGSAVVFGNRLVIRSWSAHFMVGLLATCILLTVLVFFLSPSPIGRKQWHRKGGVLPCSPSTLLGLAAILQNSPALLRRLLSAGAADEKALRGLLGDAKFRSGDSGGHYTIHVEDEGQATIPRGLQIKSLRAHPGIVHPATRVGLAAILLGLVIALELLLRKSMSEDGLGDVGDDTYLHYTWTTVPAVVLGTLAIIFSAMDFRMRALAPYMAMKRGVVGADTFRGLEFLDSSIPRAMYREGKLRNFGALAGTLALVISSLLTIFSASLFQPAFVEVTGPVSLTINESFSATPDLFDVKGAAAPFLTAGLILESNMSFPRFTYGDLAFPTFMLASEPSMDDSRTIPIHAVVPAVRSKLLCRSYDQSQMQLNWTTNATAPAAPKYPNTLGLWIAGEEECIPEKYKNSTTEFYKYNAFLKVNYPNSTHFALSTHTSSDSEVHGCSGQLYVWGKINNETSPATIEHIAAMGCNATYEALDVDVTFLDSSLAFDPSHPPVPRESTARLTTTNTLANFSQPRMYSLLPQLNTMPDPLDKFFAALTTSRWAVPRSALGDPSSEAHKSVTDSIRFHDAIIQAQLLAYARVPANGTNATIADPKPGESDDKLRFEGTAINTQARRRVKQDAVSTRILEALLGTLFVLLFAGWVFAGGSTDVLASSPTTIASRAAVIAGGNLLDVLPRGAAGCEEREIAGALGGEGARVWIGWDRRDDGGSGNVGEWEGGYKSEGGERRSIMPQNHSIGSTPRDPGQARAKITWCWQPHGRDKSFMWVRDALPVSVAGIRTITYGYDSKFGQEQLLPIYQRHGLNPRSSAQG</sequence>
<comment type="caution">
    <text evidence="3">The sequence shown here is derived from an EMBL/GenBank/DDBJ whole genome shotgun (WGS) entry which is preliminary data.</text>
</comment>
<organism evidence="3 4">
    <name type="scientific">Immersiella caudata</name>
    <dbReference type="NCBI Taxonomy" id="314043"/>
    <lineage>
        <taxon>Eukaryota</taxon>
        <taxon>Fungi</taxon>
        <taxon>Dikarya</taxon>
        <taxon>Ascomycota</taxon>
        <taxon>Pezizomycotina</taxon>
        <taxon>Sordariomycetes</taxon>
        <taxon>Sordariomycetidae</taxon>
        <taxon>Sordariales</taxon>
        <taxon>Lasiosphaeriaceae</taxon>
        <taxon>Immersiella</taxon>
    </lineage>
</organism>
<feature type="transmembrane region" description="Helical" evidence="2">
    <location>
        <begin position="695"/>
        <end position="715"/>
    </location>
</feature>
<feature type="transmembrane region" description="Helical" evidence="2">
    <location>
        <begin position="801"/>
        <end position="824"/>
    </location>
</feature>
<proteinExistence type="predicted"/>
<feature type="transmembrane region" description="Helical" evidence="2">
    <location>
        <begin position="735"/>
        <end position="755"/>
    </location>
</feature>
<dbReference type="InterPro" id="IPR021840">
    <property type="entry name" value="DUF3433"/>
</dbReference>
<keyword evidence="2" id="KW-0812">Transmembrane</keyword>
<protein>
    <submittedName>
        <fullName evidence="3">Uncharacterized protein</fullName>
    </submittedName>
</protein>
<keyword evidence="2" id="KW-1133">Transmembrane helix</keyword>
<reference evidence="3" key="1">
    <citation type="submission" date="2023-06" db="EMBL/GenBank/DDBJ databases">
        <title>Genome-scale phylogeny and comparative genomics of the fungal order Sordariales.</title>
        <authorList>
            <consortium name="Lawrence Berkeley National Laboratory"/>
            <person name="Hensen N."/>
            <person name="Bonometti L."/>
            <person name="Westerberg I."/>
            <person name="Brannstrom I.O."/>
            <person name="Guillou S."/>
            <person name="Cros-Aarteil S."/>
            <person name="Calhoun S."/>
            <person name="Haridas S."/>
            <person name="Kuo A."/>
            <person name="Mondo S."/>
            <person name="Pangilinan J."/>
            <person name="Riley R."/>
            <person name="Labutti K."/>
            <person name="Andreopoulos B."/>
            <person name="Lipzen A."/>
            <person name="Chen C."/>
            <person name="Yanf M."/>
            <person name="Daum C."/>
            <person name="Ng V."/>
            <person name="Clum A."/>
            <person name="Steindorff A."/>
            <person name="Ohm R."/>
            <person name="Martin F."/>
            <person name="Silar P."/>
            <person name="Natvig D."/>
            <person name="Lalanne C."/>
            <person name="Gautier V."/>
            <person name="Ament-Velasquez S.L."/>
            <person name="Kruys A."/>
            <person name="Hutchinson M.I."/>
            <person name="Powell A.J."/>
            <person name="Barry K."/>
            <person name="Miller A.N."/>
            <person name="Grigoriev I.V."/>
            <person name="Debuchy R."/>
            <person name="Gladieux P."/>
            <person name="Thoren M.H."/>
            <person name="Johannesson H."/>
        </authorList>
    </citation>
    <scope>NUCLEOTIDE SEQUENCE</scope>
    <source>
        <strain evidence="3">CBS 606.72</strain>
    </source>
</reference>
<keyword evidence="4" id="KW-1185">Reference proteome</keyword>